<reference evidence="2" key="1">
    <citation type="submission" date="2020-05" db="EMBL/GenBank/DDBJ databases">
        <authorList>
            <person name="Chiriac C."/>
            <person name="Salcher M."/>
            <person name="Ghai R."/>
            <person name="Kavagutti S V."/>
        </authorList>
    </citation>
    <scope>NUCLEOTIDE SEQUENCE</scope>
</reference>
<evidence type="ECO:0000313" key="1">
    <source>
        <dbReference type="EMBL" id="CAB4171576.1"/>
    </source>
</evidence>
<organism evidence="2">
    <name type="scientific">uncultured Caudovirales phage</name>
    <dbReference type="NCBI Taxonomy" id="2100421"/>
    <lineage>
        <taxon>Viruses</taxon>
        <taxon>Duplodnaviria</taxon>
        <taxon>Heunggongvirae</taxon>
        <taxon>Uroviricota</taxon>
        <taxon>Caudoviricetes</taxon>
        <taxon>Peduoviridae</taxon>
        <taxon>Maltschvirus</taxon>
        <taxon>Maltschvirus maltsch</taxon>
    </lineage>
</organism>
<protein>
    <submittedName>
        <fullName evidence="2">Uncharacterized protein</fullName>
    </submittedName>
</protein>
<name>A0A6J5RSZ5_9CAUD</name>
<dbReference type="EMBL" id="LR797303">
    <property type="protein sequence ID" value="CAB4200268.1"/>
    <property type="molecule type" value="Genomic_DNA"/>
</dbReference>
<evidence type="ECO:0000313" key="2">
    <source>
        <dbReference type="EMBL" id="CAB4200268.1"/>
    </source>
</evidence>
<proteinExistence type="predicted"/>
<accession>A0A6J5RSZ5</accession>
<sequence>MKLPKLLEIFKVLTPAQAVALELKEAEFALLRAETGVEYAQALVAYNRNRIKRLKAYTEAT</sequence>
<gene>
    <name evidence="2" type="ORF">UFOVP1348_35</name>
    <name evidence="1" type="ORF">UFOVP924_4</name>
</gene>
<dbReference type="EMBL" id="LR796874">
    <property type="protein sequence ID" value="CAB4171576.1"/>
    <property type="molecule type" value="Genomic_DNA"/>
</dbReference>